<feature type="coiled-coil region" evidence="1">
    <location>
        <begin position="184"/>
        <end position="214"/>
    </location>
</feature>
<gene>
    <name evidence="3" type="ORF">M231_02008</name>
</gene>
<dbReference type="VEuPathDB" id="FungiDB:TREMEDRAFT_59527"/>
<keyword evidence="1" id="KW-0175">Coiled coil</keyword>
<protein>
    <submittedName>
        <fullName evidence="3">Uncharacterized protein</fullName>
    </submittedName>
</protein>
<proteinExistence type="predicted"/>
<dbReference type="AlphaFoldDB" id="A0A4Q1BRZ5"/>
<sequence length="249" mass="27852">MNPDNYPYNNPGHPSSDADWDPMSAHQYEDTSDTDTASVAPTIVSNDTINHGSVQSGYSASIAPTINYGDDNASTVASTYMGDGNSIFDTPFPTQTTGRDTRGTHGHLRNRRRLRQPTAQQQQAMTQISLQQHDSYVTGLGYAGAVPEVDYQSAIQNSDAGQSSSGLPPDFLARKYLYGNTNDVREYERQLQKEEDLQQALKESEADMERRRIQENYAMNTHHASGSKQDDSFMFEDEEEEGFDWDEQE</sequence>
<keyword evidence="4" id="KW-1185">Reference proteome</keyword>
<name>A0A4Q1BRZ5_TREME</name>
<dbReference type="Proteomes" id="UP000289152">
    <property type="component" value="Unassembled WGS sequence"/>
</dbReference>
<feature type="compositionally biased region" description="Acidic residues" evidence="2">
    <location>
        <begin position="233"/>
        <end position="249"/>
    </location>
</feature>
<evidence type="ECO:0000256" key="2">
    <source>
        <dbReference type="SAM" id="MobiDB-lite"/>
    </source>
</evidence>
<feature type="compositionally biased region" description="Basic residues" evidence="2">
    <location>
        <begin position="104"/>
        <end position="115"/>
    </location>
</feature>
<reference evidence="3 4" key="1">
    <citation type="submission" date="2016-06" db="EMBL/GenBank/DDBJ databases">
        <title>Evolution of pathogenesis and genome organization in the Tremellales.</title>
        <authorList>
            <person name="Cuomo C."/>
            <person name="Litvintseva A."/>
            <person name="Heitman J."/>
            <person name="Chen Y."/>
            <person name="Sun S."/>
            <person name="Springer D."/>
            <person name="Dromer F."/>
            <person name="Young S."/>
            <person name="Zeng Q."/>
            <person name="Chapman S."/>
            <person name="Gujja S."/>
            <person name="Saif S."/>
            <person name="Birren B."/>
        </authorList>
    </citation>
    <scope>NUCLEOTIDE SEQUENCE [LARGE SCALE GENOMIC DNA]</scope>
    <source>
        <strain evidence="3 4">ATCC 28783</strain>
    </source>
</reference>
<comment type="caution">
    <text evidence="3">The sequence shown here is derived from an EMBL/GenBank/DDBJ whole genome shotgun (WGS) entry which is preliminary data.</text>
</comment>
<dbReference type="EMBL" id="SDIL01000015">
    <property type="protein sequence ID" value="RXK40756.1"/>
    <property type="molecule type" value="Genomic_DNA"/>
</dbReference>
<evidence type="ECO:0000313" key="4">
    <source>
        <dbReference type="Proteomes" id="UP000289152"/>
    </source>
</evidence>
<accession>A0A4Q1BRZ5</accession>
<evidence type="ECO:0000313" key="3">
    <source>
        <dbReference type="EMBL" id="RXK40756.1"/>
    </source>
</evidence>
<dbReference type="InParanoid" id="A0A4Q1BRZ5"/>
<feature type="region of interest" description="Disordered" evidence="2">
    <location>
        <begin position="216"/>
        <end position="249"/>
    </location>
</feature>
<organism evidence="3 4">
    <name type="scientific">Tremella mesenterica</name>
    <name type="common">Jelly fungus</name>
    <dbReference type="NCBI Taxonomy" id="5217"/>
    <lineage>
        <taxon>Eukaryota</taxon>
        <taxon>Fungi</taxon>
        <taxon>Dikarya</taxon>
        <taxon>Basidiomycota</taxon>
        <taxon>Agaricomycotina</taxon>
        <taxon>Tremellomycetes</taxon>
        <taxon>Tremellales</taxon>
        <taxon>Tremellaceae</taxon>
        <taxon>Tremella</taxon>
    </lineage>
</organism>
<feature type="compositionally biased region" description="Polar residues" evidence="2">
    <location>
        <begin position="217"/>
        <end position="227"/>
    </location>
</feature>
<feature type="region of interest" description="Disordered" evidence="2">
    <location>
        <begin position="1"/>
        <end position="36"/>
    </location>
</feature>
<feature type="region of interest" description="Disordered" evidence="2">
    <location>
        <begin position="90"/>
        <end position="119"/>
    </location>
</feature>
<evidence type="ECO:0000256" key="1">
    <source>
        <dbReference type="SAM" id="Coils"/>
    </source>
</evidence>
<dbReference type="PROSITE" id="PS50330">
    <property type="entry name" value="UIM"/>
    <property type="match status" value="1"/>
</dbReference>
<dbReference type="InterPro" id="IPR003903">
    <property type="entry name" value="UIM_dom"/>
</dbReference>